<protein>
    <submittedName>
        <fullName evidence="1">Uncharacterized protein</fullName>
    </submittedName>
</protein>
<name>A0AAE0V4H1_9TELE</name>
<organism evidence="1 2">
    <name type="scientific">Hemibagrus guttatus</name>
    <dbReference type="NCBI Taxonomy" id="175788"/>
    <lineage>
        <taxon>Eukaryota</taxon>
        <taxon>Metazoa</taxon>
        <taxon>Chordata</taxon>
        <taxon>Craniata</taxon>
        <taxon>Vertebrata</taxon>
        <taxon>Euteleostomi</taxon>
        <taxon>Actinopterygii</taxon>
        <taxon>Neopterygii</taxon>
        <taxon>Teleostei</taxon>
        <taxon>Ostariophysi</taxon>
        <taxon>Siluriformes</taxon>
        <taxon>Bagridae</taxon>
        <taxon>Hemibagrus</taxon>
    </lineage>
</organism>
<dbReference type="Proteomes" id="UP001274896">
    <property type="component" value="Unassembled WGS sequence"/>
</dbReference>
<proteinExistence type="predicted"/>
<reference evidence="1" key="1">
    <citation type="submission" date="2023-06" db="EMBL/GenBank/DDBJ databases">
        <title>Male Hemibagrus guttatus genome.</title>
        <authorList>
            <person name="Bian C."/>
        </authorList>
    </citation>
    <scope>NUCLEOTIDE SEQUENCE</scope>
    <source>
        <strain evidence="1">Male_cb2023</strain>
        <tissue evidence="1">Muscle</tissue>
    </source>
</reference>
<dbReference type="AlphaFoldDB" id="A0AAE0V4H1"/>
<dbReference type="EMBL" id="JAUCMX010000010">
    <property type="protein sequence ID" value="KAK3533809.1"/>
    <property type="molecule type" value="Genomic_DNA"/>
</dbReference>
<comment type="caution">
    <text evidence="1">The sequence shown here is derived from an EMBL/GenBank/DDBJ whole genome shotgun (WGS) entry which is preliminary data.</text>
</comment>
<evidence type="ECO:0000313" key="2">
    <source>
        <dbReference type="Proteomes" id="UP001274896"/>
    </source>
</evidence>
<accession>A0AAE0V4H1</accession>
<evidence type="ECO:0000313" key="1">
    <source>
        <dbReference type="EMBL" id="KAK3533809.1"/>
    </source>
</evidence>
<gene>
    <name evidence="1" type="ORF">QTP70_031042</name>
</gene>
<sequence length="141" mass="15733">MSNRFALLSEEHAEKPERALVIGDSILRHVKLARPLGAPAAQVRCIPGARVPDIAAYRPLVRCSKPVLKQVKTWPAGTISALQDCFGCTDWKINLEEYTTSVTSYIRKCINDVTVSKTITTHSNQKLWMTAEVRALLKSRD</sequence>
<keyword evidence="2" id="KW-1185">Reference proteome</keyword>
<dbReference type="Gene3D" id="3.40.50.12690">
    <property type="match status" value="1"/>
</dbReference>